<evidence type="ECO:0000313" key="4">
    <source>
        <dbReference type="EMBL" id="TSE29200.1"/>
    </source>
</evidence>
<keyword evidence="2" id="KW-0732">Signal</keyword>
<comment type="caution">
    <text evidence="4">The sequence shown here is derived from an EMBL/GenBank/DDBJ whole genome shotgun (WGS) entry which is preliminary data.</text>
</comment>
<feature type="domain" description="Leucine-binding protein" evidence="3">
    <location>
        <begin position="35"/>
        <end position="372"/>
    </location>
</feature>
<dbReference type="Gene3D" id="3.40.50.2300">
    <property type="match status" value="2"/>
</dbReference>
<dbReference type="OrthoDB" id="9177562at2"/>
<dbReference type="RefSeq" id="WP_143902776.1">
    <property type="nucleotide sequence ID" value="NZ_VJOL01000029.1"/>
</dbReference>
<dbReference type="InterPro" id="IPR028082">
    <property type="entry name" value="Peripla_BP_I"/>
</dbReference>
<accession>A0A554X037</accession>
<name>A0A554X037_9BURK</name>
<dbReference type="AlphaFoldDB" id="A0A554X037"/>
<evidence type="ECO:0000256" key="2">
    <source>
        <dbReference type="ARBA" id="ARBA00022729"/>
    </source>
</evidence>
<evidence type="ECO:0000256" key="1">
    <source>
        <dbReference type="ARBA" id="ARBA00010062"/>
    </source>
</evidence>
<organism evidence="4 5">
    <name type="scientific">Tepidimonas thermarum</name>
    <dbReference type="NCBI Taxonomy" id="335431"/>
    <lineage>
        <taxon>Bacteria</taxon>
        <taxon>Pseudomonadati</taxon>
        <taxon>Pseudomonadota</taxon>
        <taxon>Betaproteobacteria</taxon>
        <taxon>Burkholderiales</taxon>
        <taxon>Tepidimonas</taxon>
    </lineage>
</organism>
<dbReference type="PANTHER" id="PTHR30483">
    <property type="entry name" value="LEUCINE-SPECIFIC-BINDING PROTEIN"/>
    <property type="match status" value="1"/>
</dbReference>
<reference evidence="4 5" key="1">
    <citation type="submission" date="2019-07" db="EMBL/GenBank/DDBJ databases">
        <title>Tepidimonas thermarum AA-1 draft genome.</title>
        <authorList>
            <person name="Da Costa M.S."/>
            <person name="Froufe H.J.C."/>
            <person name="Egas C."/>
            <person name="Albuquerque L."/>
        </authorList>
    </citation>
    <scope>NUCLEOTIDE SEQUENCE [LARGE SCALE GENOMIC DNA]</scope>
    <source>
        <strain evidence="4 5">AA-1</strain>
    </source>
</reference>
<evidence type="ECO:0000259" key="3">
    <source>
        <dbReference type="Pfam" id="PF13458"/>
    </source>
</evidence>
<dbReference type="InterPro" id="IPR028081">
    <property type="entry name" value="Leu-bd"/>
</dbReference>
<sequence length="395" mass="42163">MTTRRVVLTRSAAVIGAASTGLLLPSIVRAQAARVRVGFMLPYTGTFAQLGVAIENGVRMALDEAGGKLGGRDIDFVKVDDESNPAKGVENANRLVQRDKVDVLIGTVHSGVQMGIHKVARESGVLNLIPNAGMHAATRQLCAPNVFRTSFTNAQPTLALGKPMVERGHKRAVWITWNYAAGDEAFEGFEQSYTAAGGTIVKKLGLPFPNVEFQALLTEIAALKPDAVACFFAGGGAAKFLRDYAAAGLNRSIQLYGSGFLTEGVLDAAGDAAEGVITTMHYSDALDTPRNKQFRLNYAKTFKMQPDVYAVQGYDTGLLLLQGAKAVGGDFSNKKALYAAMEGAVIDSPRGQWRMSKAHNPIQDIYLRQVKGKENRVIGIAAKAVEDPGTGCRMG</sequence>
<dbReference type="Proteomes" id="UP000318542">
    <property type="component" value="Unassembled WGS sequence"/>
</dbReference>
<dbReference type="SUPFAM" id="SSF53822">
    <property type="entry name" value="Periplasmic binding protein-like I"/>
    <property type="match status" value="1"/>
</dbReference>
<dbReference type="Pfam" id="PF13458">
    <property type="entry name" value="Peripla_BP_6"/>
    <property type="match status" value="1"/>
</dbReference>
<dbReference type="InterPro" id="IPR006311">
    <property type="entry name" value="TAT_signal"/>
</dbReference>
<comment type="similarity">
    <text evidence="1">Belongs to the leucine-binding protein family.</text>
</comment>
<protein>
    <submittedName>
        <fullName evidence="4">Leu/Ile/Val-binding protein</fullName>
    </submittedName>
</protein>
<dbReference type="InterPro" id="IPR051010">
    <property type="entry name" value="BCAA_transport"/>
</dbReference>
<dbReference type="PANTHER" id="PTHR30483:SF6">
    <property type="entry name" value="PERIPLASMIC BINDING PROTEIN OF ABC TRANSPORTER FOR NATURAL AMINO ACIDS"/>
    <property type="match status" value="1"/>
</dbReference>
<keyword evidence="5" id="KW-1185">Reference proteome</keyword>
<evidence type="ECO:0000313" key="5">
    <source>
        <dbReference type="Proteomes" id="UP000318542"/>
    </source>
</evidence>
<proteinExistence type="inferred from homology"/>
<dbReference type="PROSITE" id="PS51318">
    <property type="entry name" value="TAT"/>
    <property type="match status" value="1"/>
</dbReference>
<dbReference type="EMBL" id="VJOL01000029">
    <property type="protein sequence ID" value="TSE29200.1"/>
    <property type="molecule type" value="Genomic_DNA"/>
</dbReference>
<dbReference type="CDD" id="cd20014">
    <property type="entry name" value="PBP1_RPA0668_benzoate-like"/>
    <property type="match status" value="1"/>
</dbReference>
<gene>
    <name evidence="4" type="ORF">Tther_01636</name>
</gene>